<dbReference type="PANTHER" id="PTHR43861:SF1">
    <property type="entry name" value="TRANS-ACONITATE 2-METHYLTRANSFERASE"/>
    <property type="match status" value="1"/>
</dbReference>
<name>A0A1F4VA47_UNCKA</name>
<dbReference type="Gene3D" id="3.40.50.150">
    <property type="entry name" value="Vaccinia Virus protein VP39"/>
    <property type="match status" value="1"/>
</dbReference>
<dbReference type="PANTHER" id="PTHR43861">
    <property type="entry name" value="TRANS-ACONITATE 2-METHYLTRANSFERASE-RELATED"/>
    <property type="match status" value="1"/>
</dbReference>
<keyword evidence="1" id="KW-0489">Methyltransferase</keyword>
<comment type="caution">
    <text evidence="4">The sequence shown here is derived from an EMBL/GenBank/DDBJ whole genome shotgun (WGS) entry which is preliminary data.</text>
</comment>
<proteinExistence type="predicted"/>
<evidence type="ECO:0000259" key="3">
    <source>
        <dbReference type="Pfam" id="PF13649"/>
    </source>
</evidence>
<evidence type="ECO:0000313" key="4">
    <source>
        <dbReference type="EMBL" id="OGC54082.1"/>
    </source>
</evidence>
<protein>
    <recommendedName>
        <fullName evidence="3">Methyltransferase domain-containing protein</fullName>
    </recommendedName>
</protein>
<dbReference type="STRING" id="1802620.A3D91_04975"/>
<evidence type="ECO:0000313" key="5">
    <source>
        <dbReference type="Proteomes" id="UP000178127"/>
    </source>
</evidence>
<dbReference type="GO" id="GO:0008168">
    <property type="term" value="F:methyltransferase activity"/>
    <property type="evidence" value="ECO:0007669"/>
    <property type="project" value="UniProtKB-KW"/>
</dbReference>
<dbReference type="SUPFAM" id="SSF53335">
    <property type="entry name" value="S-adenosyl-L-methionine-dependent methyltransferases"/>
    <property type="match status" value="1"/>
</dbReference>
<gene>
    <name evidence="4" type="ORF">A3D91_04975</name>
</gene>
<dbReference type="GO" id="GO:0032259">
    <property type="term" value="P:methylation"/>
    <property type="evidence" value="ECO:0007669"/>
    <property type="project" value="UniProtKB-KW"/>
</dbReference>
<accession>A0A1F4VA47</accession>
<dbReference type="CDD" id="cd02440">
    <property type="entry name" value="AdoMet_MTases"/>
    <property type="match status" value="1"/>
</dbReference>
<reference evidence="4 5" key="1">
    <citation type="journal article" date="2016" name="Nat. Commun.">
        <title>Thousands of microbial genomes shed light on interconnected biogeochemical processes in an aquifer system.</title>
        <authorList>
            <person name="Anantharaman K."/>
            <person name="Brown C.T."/>
            <person name="Hug L.A."/>
            <person name="Sharon I."/>
            <person name="Castelle C.J."/>
            <person name="Probst A.J."/>
            <person name="Thomas B.C."/>
            <person name="Singh A."/>
            <person name="Wilkins M.J."/>
            <person name="Karaoz U."/>
            <person name="Brodie E.L."/>
            <person name="Williams K.H."/>
            <person name="Hubbard S.S."/>
            <person name="Banfield J.F."/>
        </authorList>
    </citation>
    <scope>NUCLEOTIDE SEQUENCE [LARGE SCALE GENOMIC DNA]</scope>
</reference>
<dbReference type="Proteomes" id="UP000178127">
    <property type="component" value="Unassembled WGS sequence"/>
</dbReference>
<sequence>MKSVPGSEVKKQNTREYDRIAHVYYSRNYIDSGNSYDIDLKSYIKSGYQVLDFGCGPGNNFNFILSCKPSLLVGVDISQRMLDHAKINLNNNPNVELIRSSYETFTTDYLFDFILAHLSFVHVQPEELETILIRCFKLICNDRYFFANYFEGDDETKLMGSEWDDEKEVKRYFCFFKKQTLENTYKKAHFNIEKIFVTEGKSFNRINILAKKP</sequence>
<dbReference type="InterPro" id="IPR029063">
    <property type="entry name" value="SAM-dependent_MTases_sf"/>
</dbReference>
<dbReference type="EMBL" id="MEVD01000006">
    <property type="protein sequence ID" value="OGC54082.1"/>
    <property type="molecule type" value="Genomic_DNA"/>
</dbReference>
<evidence type="ECO:0000256" key="2">
    <source>
        <dbReference type="ARBA" id="ARBA00022679"/>
    </source>
</evidence>
<feature type="domain" description="Methyltransferase" evidence="3">
    <location>
        <begin position="50"/>
        <end position="138"/>
    </location>
</feature>
<dbReference type="Pfam" id="PF13649">
    <property type="entry name" value="Methyltransf_25"/>
    <property type="match status" value="1"/>
</dbReference>
<dbReference type="InterPro" id="IPR041698">
    <property type="entry name" value="Methyltransf_25"/>
</dbReference>
<keyword evidence="2" id="KW-0808">Transferase</keyword>
<dbReference type="AlphaFoldDB" id="A0A1F4VA47"/>
<evidence type="ECO:0000256" key="1">
    <source>
        <dbReference type="ARBA" id="ARBA00022603"/>
    </source>
</evidence>
<organism evidence="4 5">
    <name type="scientific">candidate division WWE3 bacterium RIFCSPHIGHO2_02_FULL_38_14</name>
    <dbReference type="NCBI Taxonomy" id="1802620"/>
    <lineage>
        <taxon>Bacteria</taxon>
        <taxon>Katanobacteria</taxon>
    </lineage>
</organism>